<feature type="region of interest" description="Disordered" evidence="1">
    <location>
        <begin position="105"/>
        <end position="132"/>
    </location>
</feature>
<name>A0A2P5DDB7_PARAD</name>
<sequence length="147" mass="16467">MMSEDQTKSSMCGRLSSCFSGGGLHHEVLDDVDDCSSRVRTPRGSPRAWLRSTAHDLPELGDRCRNLISRWKSRRHHHHQYQSSYFSYDLSSYALNFEDDSGRDDEEFPLKNFSSRLPASPPPPPSTAAKFASESVSVRSGLIVGFS</sequence>
<dbReference type="EMBL" id="JXTB01000045">
    <property type="protein sequence ID" value="PON71296.1"/>
    <property type="molecule type" value="Genomic_DNA"/>
</dbReference>
<keyword evidence="3" id="KW-1185">Reference proteome</keyword>
<proteinExistence type="predicted"/>
<dbReference type="AlphaFoldDB" id="A0A2P5DDB7"/>
<protein>
    <submittedName>
        <fullName evidence="2">Uncharacterized protein</fullName>
    </submittedName>
</protein>
<dbReference type="STRING" id="3476.A0A2P5DDB7"/>
<dbReference type="PANTHER" id="PTHR33168">
    <property type="entry name" value="STRESS INDUCED PROTEIN-RELATED"/>
    <property type="match status" value="1"/>
</dbReference>
<reference evidence="3" key="1">
    <citation type="submission" date="2016-06" db="EMBL/GenBank/DDBJ databases">
        <title>Parallel loss of symbiosis genes in relatives of nitrogen-fixing non-legume Parasponia.</title>
        <authorList>
            <person name="Van Velzen R."/>
            <person name="Holmer R."/>
            <person name="Bu F."/>
            <person name="Rutten L."/>
            <person name="Van Zeijl A."/>
            <person name="Liu W."/>
            <person name="Santuari L."/>
            <person name="Cao Q."/>
            <person name="Sharma T."/>
            <person name="Shen D."/>
            <person name="Roswanjaya Y."/>
            <person name="Wardhani T."/>
            <person name="Kalhor M.S."/>
            <person name="Jansen J."/>
            <person name="Van den Hoogen J."/>
            <person name="Gungor B."/>
            <person name="Hartog M."/>
            <person name="Hontelez J."/>
            <person name="Verver J."/>
            <person name="Yang W.-C."/>
            <person name="Schijlen E."/>
            <person name="Repin R."/>
            <person name="Schilthuizen M."/>
            <person name="Schranz E."/>
            <person name="Heidstra R."/>
            <person name="Miyata K."/>
            <person name="Fedorova E."/>
            <person name="Kohlen W."/>
            <person name="Bisseling T."/>
            <person name="Smit S."/>
            <person name="Geurts R."/>
        </authorList>
    </citation>
    <scope>NUCLEOTIDE SEQUENCE [LARGE SCALE GENOMIC DNA]</scope>
    <source>
        <strain evidence="3">cv. WU1-14</strain>
    </source>
</reference>
<evidence type="ECO:0000256" key="1">
    <source>
        <dbReference type="SAM" id="MobiDB-lite"/>
    </source>
</evidence>
<gene>
    <name evidence="2" type="ORF">PanWU01x14_074360</name>
</gene>
<comment type="caution">
    <text evidence="2">The sequence shown here is derived from an EMBL/GenBank/DDBJ whole genome shotgun (WGS) entry which is preliminary data.</text>
</comment>
<dbReference type="Proteomes" id="UP000237105">
    <property type="component" value="Unassembled WGS sequence"/>
</dbReference>
<evidence type="ECO:0000313" key="3">
    <source>
        <dbReference type="Proteomes" id="UP000237105"/>
    </source>
</evidence>
<organism evidence="2 3">
    <name type="scientific">Parasponia andersonii</name>
    <name type="common">Sponia andersonii</name>
    <dbReference type="NCBI Taxonomy" id="3476"/>
    <lineage>
        <taxon>Eukaryota</taxon>
        <taxon>Viridiplantae</taxon>
        <taxon>Streptophyta</taxon>
        <taxon>Embryophyta</taxon>
        <taxon>Tracheophyta</taxon>
        <taxon>Spermatophyta</taxon>
        <taxon>Magnoliopsida</taxon>
        <taxon>eudicotyledons</taxon>
        <taxon>Gunneridae</taxon>
        <taxon>Pentapetalae</taxon>
        <taxon>rosids</taxon>
        <taxon>fabids</taxon>
        <taxon>Rosales</taxon>
        <taxon>Cannabaceae</taxon>
        <taxon>Parasponia</taxon>
    </lineage>
</organism>
<dbReference type="OrthoDB" id="657187at2759"/>
<accession>A0A2P5DDB7</accession>
<evidence type="ECO:0000313" key="2">
    <source>
        <dbReference type="EMBL" id="PON71296.1"/>
    </source>
</evidence>